<feature type="transmembrane region" description="Helical" evidence="1">
    <location>
        <begin position="23"/>
        <end position="49"/>
    </location>
</feature>
<gene>
    <name evidence="2" type="ORF">DWW18_04865</name>
</gene>
<keyword evidence="1" id="KW-1133">Transmembrane helix</keyword>
<feature type="transmembrane region" description="Helical" evidence="1">
    <location>
        <begin position="164"/>
        <end position="182"/>
    </location>
</feature>
<feature type="transmembrane region" description="Helical" evidence="1">
    <location>
        <begin position="188"/>
        <end position="206"/>
    </location>
</feature>
<dbReference type="AlphaFoldDB" id="A0A412X3Z1"/>
<reference evidence="2 3" key="1">
    <citation type="submission" date="2018-08" db="EMBL/GenBank/DDBJ databases">
        <title>A genome reference for cultivated species of the human gut microbiota.</title>
        <authorList>
            <person name="Zou Y."/>
            <person name="Xue W."/>
            <person name="Luo G."/>
        </authorList>
    </citation>
    <scope>NUCLEOTIDE SEQUENCE [LARGE SCALE GENOMIC DNA]</scope>
    <source>
        <strain evidence="2 3">AF14-49</strain>
    </source>
</reference>
<dbReference type="STRING" id="1121130.GCA_000519105_00700"/>
<name>A0A412X3Z1_9BACT</name>
<keyword evidence="1" id="KW-0812">Transmembrane</keyword>
<proteinExistence type="predicted"/>
<dbReference type="EMBL" id="QRZA01000004">
    <property type="protein sequence ID" value="RGV35408.1"/>
    <property type="molecule type" value="Genomic_DNA"/>
</dbReference>
<keyword evidence="1" id="KW-0472">Membrane</keyword>
<sequence length="217" mass="24602">MKNKEALDTLHDIKELMEKSTKFMSISGISAILVGIYACIGTGLVYFILNKQDSFDTLFNIPLLNINTTYQLASICLIALGVLALSLLTTFTMSYQKAKKGYRNIFKDKSVHRLLWNFFLPLLTGGILCFSLIWQQYYGLTSSIMLIFYGLSLVNCSKYTYSNIRYLGYAEILLGLVDSFVITHALLFWVTGFGLLHIVAGIYFYCKVEHKQHPAKP</sequence>
<dbReference type="RefSeq" id="WP_118259066.1">
    <property type="nucleotide sequence ID" value="NZ_CALBWO010000040.1"/>
</dbReference>
<feature type="transmembrane region" description="Helical" evidence="1">
    <location>
        <begin position="140"/>
        <end position="157"/>
    </location>
</feature>
<evidence type="ECO:0000256" key="1">
    <source>
        <dbReference type="SAM" id="Phobius"/>
    </source>
</evidence>
<protein>
    <submittedName>
        <fullName evidence="2">Uncharacterized protein</fullName>
    </submittedName>
</protein>
<feature type="transmembrane region" description="Helical" evidence="1">
    <location>
        <begin position="114"/>
        <end position="134"/>
    </location>
</feature>
<evidence type="ECO:0000313" key="2">
    <source>
        <dbReference type="EMBL" id="RGV35408.1"/>
    </source>
</evidence>
<comment type="caution">
    <text evidence="2">The sequence shown here is derived from an EMBL/GenBank/DDBJ whole genome shotgun (WGS) entry which is preliminary data.</text>
</comment>
<feature type="transmembrane region" description="Helical" evidence="1">
    <location>
        <begin position="69"/>
        <end position="93"/>
    </location>
</feature>
<dbReference type="Proteomes" id="UP000283589">
    <property type="component" value="Unassembled WGS sequence"/>
</dbReference>
<evidence type="ECO:0000313" key="3">
    <source>
        <dbReference type="Proteomes" id="UP000283589"/>
    </source>
</evidence>
<organism evidence="2 3">
    <name type="scientific">Butyricimonas virosa</name>
    <dbReference type="NCBI Taxonomy" id="544645"/>
    <lineage>
        <taxon>Bacteria</taxon>
        <taxon>Pseudomonadati</taxon>
        <taxon>Bacteroidota</taxon>
        <taxon>Bacteroidia</taxon>
        <taxon>Bacteroidales</taxon>
        <taxon>Odoribacteraceae</taxon>
        <taxon>Butyricimonas</taxon>
    </lineage>
</organism>
<accession>A0A412X3Z1</accession>